<dbReference type="GO" id="GO:0019104">
    <property type="term" value="F:DNA N-glycosylase activity"/>
    <property type="evidence" value="ECO:0007669"/>
    <property type="project" value="TreeGrafter"/>
</dbReference>
<dbReference type="GO" id="GO:0006284">
    <property type="term" value="P:base-excision repair"/>
    <property type="evidence" value="ECO:0007669"/>
    <property type="project" value="InterPro"/>
</dbReference>
<evidence type="ECO:0000313" key="4">
    <source>
        <dbReference type="EMBL" id="GAA0160512.1"/>
    </source>
</evidence>
<sequence>MLELPQLADVEAARRAVEEHCVGKRIMKAVIAVDSRVASFLFTKPRDNVSAEDLEASLLGKTYGVAVTKYIGAGVKGTDEWSSKDSKFFVELSDGLEFSFTSKNRLAEVRLLDNPRLVPPISKLGPDSLFEPMTTDKFYNSLRKRKRKRNSRMKELLVDQRFISGFGNWMADEVLYQARIHPLQNSYSTLLKCIKEVTHFAVEVDADVTRFPESWLVHHQWSGKLDGKKAVFLYAHRLTFYVPELQKYIGNPTTGTAIRCGWLPGTTINTSKKNDKINQSGDDLDEPEGDVIGNNSEAMSRKRTTNTNQASAKSKKMRSAKDEETQSLNMKALILVGGFGTQLRPLTLTVPKPLVDFANKPMILHQVDEPSNYGVVVMEESTGRVETIVEKPKL</sequence>
<evidence type="ECO:0000313" key="5">
    <source>
        <dbReference type="Proteomes" id="UP001454036"/>
    </source>
</evidence>
<accession>A0AAV3QEA5</accession>
<dbReference type="GO" id="GO:0003684">
    <property type="term" value="F:damaged DNA binding"/>
    <property type="evidence" value="ECO:0007669"/>
    <property type="project" value="InterPro"/>
</dbReference>
<feature type="region of interest" description="Disordered" evidence="2">
    <location>
        <begin position="272"/>
        <end position="323"/>
    </location>
</feature>
<feature type="domain" description="Formamidopyrimidine-DNA glycosylase H2TH DNA-binding" evidence="3">
    <location>
        <begin position="124"/>
        <end position="213"/>
    </location>
</feature>
<dbReference type="InterPro" id="IPR035937">
    <property type="entry name" value="FPG_N"/>
</dbReference>
<dbReference type="SUPFAM" id="SSF53448">
    <property type="entry name" value="Nucleotide-diphospho-sugar transferases"/>
    <property type="match status" value="1"/>
</dbReference>
<dbReference type="InterPro" id="IPR029044">
    <property type="entry name" value="Nucleotide-diphossugar_trans"/>
</dbReference>
<organism evidence="4 5">
    <name type="scientific">Lithospermum erythrorhizon</name>
    <name type="common">Purple gromwell</name>
    <name type="synonym">Lithospermum officinale var. erythrorhizon</name>
    <dbReference type="NCBI Taxonomy" id="34254"/>
    <lineage>
        <taxon>Eukaryota</taxon>
        <taxon>Viridiplantae</taxon>
        <taxon>Streptophyta</taxon>
        <taxon>Embryophyta</taxon>
        <taxon>Tracheophyta</taxon>
        <taxon>Spermatophyta</taxon>
        <taxon>Magnoliopsida</taxon>
        <taxon>eudicotyledons</taxon>
        <taxon>Gunneridae</taxon>
        <taxon>Pentapetalae</taxon>
        <taxon>asterids</taxon>
        <taxon>lamiids</taxon>
        <taxon>Boraginales</taxon>
        <taxon>Boraginaceae</taxon>
        <taxon>Boraginoideae</taxon>
        <taxon>Lithospermeae</taxon>
        <taxon>Lithospermum</taxon>
    </lineage>
</organism>
<protein>
    <submittedName>
        <fullName evidence="4">DNA glycosylase</fullName>
    </submittedName>
</protein>
<comment type="caution">
    <text evidence="4">The sequence shown here is derived from an EMBL/GenBank/DDBJ whole genome shotgun (WGS) entry which is preliminary data.</text>
</comment>
<dbReference type="GO" id="GO:0008270">
    <property type="term" value="F:zinc ion binding"/>
    <property type="evidence" value="ECO:0007669"/>
    <property type="project" value="InterPro"/>
</dbReference>
<feature type="compositionally biased region" description="Polar residues" evidence="2">
    <location>
        <begin position="272"/>
        <end position="281"/>
    </location>
</feature>
<dbReference type="GO" id="GO:0003906">
    <property type="term" value="F:DNA-(apurinic or apyrimidinic site) endonuclease activity"/>
    <property type="evidence" value="ECO:0007669"/>
    <property type="project" value="InterPro"/>
</dbReference>
<dbReference type="Proteomes" id="UP001454036">
    <property type="component" value="Unassembled WGS sequence"/>
</dbReference>
<dbReference type="Pfam" id="PF06831">
    <property type="entry name" value="H2TH"/>
    <property type="match status" value="1"/>
</dbReference>
<dbReference type="Gene3D" id="1.10.8.50">
    <property type="match status" value="1"/>
</dbReference>
<evidence type="ECO:0000259" key="3">
    <source>
        <dbReference type="SMART" id="SM01232"/>
    </source>
</evidence>
<dbReference type="PANTHER" id="PTHR22993:SF9">
    <property type="entry name" value="FORMAMIDOPYRIMIDINE-DNA GLYCOSYLASE"/>
    <property type="match status" value="1"/>
</dbReference>
<evidence type="ECO:0000256" key="1">
    <source>
        <dbReference type="ARBA" id="ARBA00009409"/>
    </source>
</evidence>
<dbReference type="AlphaFoldDB" id="A0AAV3QEA5"/>
<dbReference type="EMBL" id="BAABME010020473">
    <property type="protein sequence ID" value="GAA0160512.1"/>
    <property type="molecule type" value="Genomic_DNA"/>
</dbReference>
<reference evidence="4 5" key="1">
    <citation type="submission" date="2024-01" db="EMBL/GenBank/DDBJ databases">
        <title>The complete chloroplast genome sequence of Lithospermum erythrorhizon: insights into the phylogenetic relationship among Boraginaceae species and the maternal lineages of purple gromwells.</title>
        <authorList>
            <person name="Okada T."/>
            <person name="Watanabe K."/>
        </authorList>
    </citation>
    <scope>NUCLEOTIDE SEQUENCE [LARGE SCALE GENOMIC DNA]</scope>
</reference>
<dbReference type="Pfam" id="PF00483">
    <property type="entry name" value="NTP_transferase"/>
    <property type="match status" value="1"/>
</dbReference>
<dbReference type="Gene3D" id="3.90.550.10">
    <property type="entry name" value="Spore Coat Polysaccharide Biosynthesis Protein SpsA, Chain A"/>
    <property type="match status" value="1"/>
</dbReference>
<dbReference type="GO" id="GO:0005634">
    <property type="term" value="C:nucleus"/>
    <property type="evidence" value="ECO:0007669"/>
    <property type="project" value="TreeGrafter"/>
</dbReference>
<proteinExistence type="inferred from homology"/>
<dbReference type="InterPro" id="IPR005835">
    <property type="entry name" value="NTP_transferase_dom"/>
</dbReference>
<comment type="similarity">
    <text evidence="1">Belongs to the FPG family.</text>
</comment>
<evidence type="ECO:0000256" key="2">
    <source>
        <dbReference type="SAM" id="MobiDB-lite"/>
    </source>
</evidence>
<name>A0AAV3QEA5_LITER</name>
<gene>
    <name evidence="4" type="ORF">LIER_39054</name>
</gene>
<dbReference type="InterPro" id="IPR010979">
    <property type="entry name" value="Ribosomal_uS13-like_H2TH"/>
</dbReference>
<dbReference type="PANTHER" id="PTHR22993">
    <property type="entry name" value="FORMAMIDOPYRIMIDINE-DNA GLYCOSYLASE"/>
    <property type="match status" value="1"/>
</dbReference>
<dbReference type="InterPro" id="IPR015886">
    <property type="entry name" value="H2TH_FPG"/>
</dbReference>
<keyword evidence="5" id="KW-1185">Reference proteome</keyword>
<dbReference type="SUPFAM" id="SSF81624">
    <property type="entry name" value="N-terminal domain of MutM-like DNA repair proteins"/>
    <property type="match status" value="1"/>
</dbReference>
<dbReference type="SUPFAM" id="SSF46946">
    <property type="entry name" value="S13-like H2TH domain"/>
    <property type="match status" value="1"/>
</dbReference>
<dbReference type="SMART" id="SM01232">
    <property type="entry name" value="H2TH"/>
    <property type="match status" value="1"/>
</dbReference>